<organism evidence="8 9">
    <name type="scientific">Azospirillum thermophilum</name>
    <dbReference type="NCBI Taxonomy" id="2202148"/>
    <lineage>
        <taxon>Bacteria</taxon>
        <taxon>Pseudomonadati</taxon>
        <taxon>Pseudomonadota</taxon>
        <taxon>Alphaproteobacteria</taxon>
        <taxon>Rhodospirillales</taxon>
        <taxon>Azospirillaceae</taxon>
        <taxon>Azospirillum</taxon>
    </lineage>
</organism>
<comment type="subunit">
    <text evidence="6">Heterooligomer composed of large and small subunits.</text>
</comment>
<dbReference type="GO" id="GO:0008855">
    <property type="term" value="F:exodeoxyribonuclease VII activity"/>
    <property type="evidence" value="ECO:0007669"/>
    <property type="project" value="UniProtKB-UniRule"/>
</dbReference>
<dbReference type="InterPro" id="IPR037004">
    <property type="entry name" value="Exonuc_VII_ssu_sf"/>
</dbReference>
<comment type="subcellular location">
    <subcellularLocation>
        <location evidence="6">Cytoplasm</location>
    </subcellularLocation>
</comment>
<gene>
    <name evidence="6" type="primary">xseB</name>
    <name evidence="8" type="ORF">DEW08_03950</name>
</gene>
<comment type="catalytic activity">
    <reaction evidence="6">
        <text>Exonucleolytic cleavage in either 5'- to 3'- or 3'- to 5'-direction to yield nucleoside 5'-phosphates.</text>
        <dbReference type="EC" id="3.1.11.6"/>
    </reaction>
</comment>
<evidence type="ECO:0000313" key="8">
    <source>
        <dbReference type="EMBL" id="AWK85431.1"/>
    </source>
</evidence>
<comment type="function">
    <text evidence="6">Bidirectionally degrades single-stranded DNA into large acid-insoluble oligonucleotides, which are then degraded further into small acid-soluble oligonucleotides.</text>
</comment>
<reference evidence="9" key="1">
    <citation type="submission" date="2018-05" db="EMBL/GenBank/DDBJ databases">
        <title>Azospirillum thermophila sp. nov., a novel isolated from hot spring.</title>
        <authorList>
            <person name="Zhao Z."/>
        </authorList>
    </citation>
    <scope>NUCLEOTIDE SEQUENCE [LARGE SCALE GENOMIC DNA]</scope>
    <source>
        <strain evidence="9">CFH 70021</strain>
    </source>
</reference>
<dbReference type="Gene3D" id="1.10.287.1040">
    <property type="entry name" value="Exonuclease VII, small subunit"/>
    <property type="match status" value="1"/>
</dbReference>
<keyword evidence="9" id="KW-1185">Reference proteome</keyword>
<dbReference type="KEGG" id="azz:DEW08_03950"/>
<feature type="coiled-coil region" evidence="7">
    <location>
        <begin position="17"/>
        <end position="44"/>
    </location>
</feature>
<keyword evidence="3 6" id="KW-0540">Nuclease</keyword>
<dbReference type="Pfam" id="PF02609">
    <property type="entry name" value="Exonuc_VII_S"/>
    <property type="match status" value="1"/>
</dbReference>
<evidence type="ECO:0000256" key="4">
    <source>
        <dbReference type="ARBA" id="ARBA00022801"/>
    </source>
</evidence>
<dbReference type="AlphaFoldDB" id="A0A2S2CLS3"/>
<keyword evidence="4 6" id="KW-0378">Hydrolase</keyword>
<dbReference type="HAMAP" id="MF_00337">
    <property type="entry name" value="Exonuc_7_S"/>
    <property type="match status" value="1"/>
</dbReference>
<keyword evidence="5 6" id="KW-0269">Exonuclease</keyword>
<dbReference type="PANTHER" id="PTHR34137:SF1">
    <property type="entry name" value="EXODEOXYRIBONUCLEASE 7 SMALL SUBUNIT"/>
    <property type="match status" value="1"/>
</dbReference>
<comment type="similarity">
    <text evidence="1 6">Belongs to the XseB family.</text>
</comment>
<dbReference type="RefSeq" id="WP_109324642.1">
    <property type="nucleotide sequence ID" value="NZ_CP029352.1"/>
</dbReference>
<keyword evidence="2 6" id="KW-0963">Cytoplasm</keyword>
<dbReference type="GO" id="GO:0009318">
    <property type="term" value="C:exodeoxyribonuclease VII complex"/>
    <property type="evidence" value="ECO:0007669"/>
    <property type="project" value="UniProtKB-UniRule"/>
</dbReference>
<dbReference type="InterPro" id="IPR003761">
    <property type="entry name" value="Exonuc_VII_S"/>
</dbReference>
<dbReference type="NCBIfam" id="NF002139">
    <property type="entry name" value="PRK00977.1-3"/>
    <property type="match status" value="1"/>
</dbReference>
<sequence length="88" mass="9573">MPVPAPESSPIPPDIAALSFEDALAELERIVRQLEEGRGKLDDAIASYERGTALKRHCEAKLREAQAKIDRITVTADGSFGTEPARID</sequence>
<evidence type="ECO:0000256" key="1">
    <source>
        <dbReference type="ARBA" id="ARBA00009998"/>
    </source>
</evidence>
<dbReference type="GO" id="GO:0005829">
    <property type="term" value="C:cytosol"/>
    <property type="evidence" value="ECO:0007669"/>
    <property type="project" value="TreeGrafter"/>
</dbReference>
<name>A0A2S2CLS3_9PROT</name>
<evidence type="ECO:0000256" key="6">
    <source>
        <dbReference type="HAMAP-Rule" id="MF_00337"/>
    </source>
</evidence>
<keyword evidence="7" id="KW-0175">Coiled coil</keyword>
<dbReference type="OrthoDB" id="9808145at2"/>
<dbReference type="NCBIfam" id="TIGR01280">
    <property type="entry name" value="xseB"/>
    <property type="match status" value="1"/>
</dbReference>
<dbReference type="PANTHER" id="PTHR34137">
    <property type="entry name" value="EXODEOXYRIBONUCLEASE 7 SMALL SUBUNIT"/>
    <property type="match status" value="1"/>
</dbReference>
<accession>A0A2S2CLS3</accession>
<dbReference type="Proteomes" id="UP000245629">
    <property type="component" value="Chromosome 1"/>
</dbReference>
<evidence type="ECO:0000256" key="2">
    <source>
        <dbReference type="ARBA" id="ARBA00022490"/>
    </source>
</evidence>
<evidence type="ECO:0000313" key="9">
    <source>
        <dbReference type="Proteomes" id="UP000245629"/>
    </source>
</evidence>
<proteinExistence type="inferred from homology"/>
<dbReference type="GO" id="GO:0006308">
    <property type="term" value="P:DNA catabolic process"/>
    <property type="evidence" value="ECO:0007669"/>
    <property type="project" value="UniProtKB-UniRule"/>
</dbReference>
<dbReference type="EMBL" id="CP029352">
    <property type="protein sequence ID" value="AWK85431.1"/>
    <property type="molecule type" value="Genomic_DNA"/>
</dbReference>
<evidence type="ECO:0000256" key="5">
    <source>
        <dbReference type="ARBA" id="ARBA00022839"/>
    </source>
</evidence>
<dbReference type="SUPFAM" id="SSF116842">
    <property type="entry name" value="XseB-like"/>
    <property type="match status" value="1"/>
</dbReference>
<evidence type="ECO:0000256" key="7">
    <source>
        <dbReference type="SAM" id="Coils"/>
    </source>
</evidence>
<dbReference type="EC" id="3.1.11.6" evidence="6"/>
<evidence type="ECO:0000256" key="3">
    <source>
        <dbReference type="ARBA" id="ARBA00022722"/>
    </source>
</evidence>
<protein>
    <recommendedName>
        <fullName evidence="6">Exodeoxyribonuclease 7 small subunit</fullName>
        <ecNumber evidence="6">3.1.11.6</ecNumber>
    </recommendedName>
    <alternativeName>
        <fullName evidence="6">Exodeoxyribonuclease VII small subunit</fullName>
        <shortName evidence="6">Exonuclease VII small subunit</shortName>
    </alternativeName>
</protein>